<dbReference type="AlphaFoldDB" id="A0A5E4G2Q5"/>
<reference evidence="5" key="1">
    <citation type="journal article" date="2020" name="Plant J.">
        <title>Transposons played a major role in the diversification between the closely related almond and peach genomes: results from the almond genome sequence.</title>
        <authorList>
            <person name="Alioto T."/>
            <person name="Alexiou K.G."/>
            <person name="Bardil A."/>
            <person name="Barteri F."/>
            <person name="Castanera R."/>
            <person name="Cruz F."/>
            <person name="Dhingra A."/>
            <person name="Duval H."/>
            <person name="Fernandez I Marti A."/>
            <person name="Frias L."/>
            <person name="Galan B."/>
            <person name="Garcia J.L."/>
            <person name="Howad W."/>
            <person name="Gomez-Garrido J."/>
            <person name="Gut M."/>
            <person name="Julca I."/>
            <person name="Morata J."/>
            <person name="Puigdomenech P."/>
            <person name="Ribeca P."/>
            <person name="Rubio Cabetas M.J."/>
            <person name="Vlasova A."/>
            <person name="Wirthensohn M."/>
            <person name="Garcia-Mas J."/>
            <person name="Gabaldon T."/>
            <person name="Casacuberta J.M."/>
            <person name="Arus P."/>
        </authorList>
    </citation>
    <scope>NUCLEOTIDE SEQUENCE [LARGE SCALE GENOMIC DNA]</scope>
    <source>
        <strain evidence="5">cv. Texas</strain>
    </source>
</reference>
<dbReference type="Proteomes" id="UP000327085">
    <property type="component" value="Chromosome 1"/>
</dbReference>
<feature type="repeat" description="PPR" evidence="3">
    <location>
        <begin position="104"/>
        <end position="134"/>
    </location>
</feature>
<dbReference type="Pfam" id="PF13041">
    <property type="entry name" value="PPR_2"/>
    <property type="match status" value="4"/>
</dbReference>
<dbReference type="PROSITE" id="PS51375">
    <property type="entry name" value="PPR"/>
    <property type="match status" value="6"/>
</dbReference>
<dbReference type="InterPro" id="IPR011990">
    <property type="entry name" value="TPR-like_helical_dom_sf"/>
</dbReference>
<evidence type="ECO:0000313" key="4">
    <source>
        <dbReference type="EMBL" id="VVA34049.1"/>
    </source>
</evidence>
<gene>
    <name evidence="4" type="ORF">ALMOND_2B005699</name>
</gene>
<organism evidence="4 5">
    <name type="scientific">Prunus dulcis</name>
    <name type="common">Almond</name>
    <name type="synonym">Amygdalus dulcis</name>
    <dbReference type="NCBI Taxonomy" id="3755"/>
    <lineage>
        <taxon>Eukaryota</taxon>
        <taxon>Viridiplantae</taxon>
        <taxon>Streptophyta</taxon>
        <taxon>Embryophyta</taxon>
        <taxon>Tracheophyta</taxon>
        <taxon>Spermatophyta</taxon>
        <taxon>Magnoliopsida</taxon>
        <taxon>eudicotyledons</taxon>
        <taxon>Gunneridae</taxon>
        <taxon>Pentapetalae</taxon>
        <taxon>rosids</taxon>
        <taxon>fabids</taxon>
        <taxon>Rosales</taxon>
        <taxon>Rosaceae</taxon>
        <taxon>Amygdaloideae</taxon>
        <taxon>Amygdaleae</taxon>
        <taxon>Prunus</taxon>
    </lineage>
</organism>
<dbReference type="InParanoid" id="A0A5E4G2Q5"/>
<dbReference type="EMBL" id="CABIKO010000315">
    <property type="protein sequence ID" value="VVA34049.1"/>
    <property type="molecule type" value="Genomic_DNA"/>
</dbReference>
<evidence type="ECO:0000256" key="1">
    <source>
        <dbReference type="ARBA" id="ARBA00007626"/>
    </source>
</evidence>
<dbReference type="PANTHER" id="PTHR46128">
    <property type="entry name" value="MITOCHONDRIAL GROUP I INTRON SPLICING FACTOR CCM1"/>
    <property type="match status" value="1"/>
</dbReference>
<dbReference type="PANTHER" id="PTHR46128:SF211">
    <property type="entry name" value="PENTACOTRIPEPTIDE-REPEAT REGION OF PRORP DOMAIN-CONTAINING PROTEIN"/>
    <property type="match status" value="1"/>
</dbReference>
<dbReference type="NCBIfam" id="TIGR00756">
    <property type="entry name" value="PPR"/>
    <property type="match status" value="5"/>
</dbReference>
<feature type="repeat" description="PPR" evidence="3">
    <location>
        <begin position="69"/>
        <end position="103"/>
    </location>
</feature>
<feature type="repeat" description="PPR" evidence="3">
    <location>
        <begin position="208"/>
        <end position="242"/>
    </location>
</feature>
<accession>A0A5E4G2Q5</accession>
<proteinExistence type="inferred from homology"/>
<protein>
    <submittedName>
        <fullName evidence="4">PREDICTED: pentatricopeptide</fullName>
    </submittedName>
</protein>
<dbReference type="SUPFAM" id="SSF48452">
    <property type="entry name" value="TPR-like"/>
    <property type="match status" value="1"/>
</dbReference>
<sequence length="340" mass="38133">METLIQTRCKSGTLESEEALGYFNSMIQTKPIPSNWTFKCLFGALYKMKQYSALVSMYKQLMGCQFQPDVTAMNIFMNCLCRLNRVDLGFSVLALTFKYGLEPDAYSLNALLQGLCKNSALSEAVELFRKIEEKEYPDVVTYNTLIYGLCQSGKWEKAKSFLICMVDSGIPPDVYTYGVLISALCKEERIQEALALFEDMTGKGINPNVFIFNSLVSASCKCCKWEKAAQLFQNMIDCGSLPDIVTFNAVLDALCKEGKMTRRGQMPNLVTYNSLINGLCQSGQWREATKLLNKMMGERIPPGVVTLNIVIKYLCKNRRTMLELMADGGLKNLTLSLTTV</sequence>
<dbReference type="OMA" id="MEAKNCE"/>
<keyword evidence="2" id="KW-0677">Repeat</keyword>
<feature type="repeat" description="PPR" evidence="3">
    <location>
        <begin position="138"/>
        <end position="172"/>
    </location>
</feature>
<dbReference type="Gene3D" id="1.25.40.10">
    <property type="entry name" value="Tetratricopeptide repeat domain"/>
    <property type="match status" value="4"/>
</dbReference>
<evidence type="ECO:0000256" key="2">
    <source>
        <dbReference type="ARBA" id="ARBA00022737"/>
    </source>
</evidence>
<evidence type="ECO:0000256" key="3">
    <source>
        <dbReference type="PROSITE-ProRule" id="PRU00708"/>
    </source>
</evidence>
<feature type="repeat" description="PPR" evidence="3">
    <location>
        <begin position="173"/>
        <end position="207"/>
    </location>
</feature>
<feature type="repeat" description="PPR" evidence="3">
    <location>
        <begin position="268"/>
        <end position="302"/>
    </location>
</feature>
<dbReference type="Gramene" id="VVA34049">
    <property type="protein sequence ID" value="VVA34049"/>
    <property type="gene ID" value="Prudul26B005699"/>
</dbReference>
<dbReference type="InterPro" id="IPR002885">
    <property type="entry name" value="PPR_rpt"/>
</dbReference>
<comment type="similarity">
    <text evidence="1">Belongs to the PPR family. P subfamily.</text>
</comment>
<name>A0A5E4G2Q5_PRUDU</name>
<evidence type="ECO:0000313" key="5">
    <source>
        <dbReference type="Proteomes" id="UP000327085"/>
    </source>
</evidence>
<dbReference type="InterPro" id="IPR050872">
    <property type="entry name" value="PPR_P_subfamily"/>
</dbReference>